<dbReference type="AlphaFoldDB" id="A0A9P1J2N7"/>
<dbReference type="Pfam" id="PF24524">
    <property type="entry name" value="DUF7596"/>
    <property type="match status" value="1"/>
</dbReference>
<name>A0A9P1J2N7_9PELO</name>
<sequence length="333" mass="37127">MLQSPSLVQIINKSIAYKNLGDALLPVNNNAEFMSSSNAVTVTVCGQNDDEPVAFGSIVRCSERQAYVMLGEVAEEYADKSVWVEKVENGEKLHHVFKITKSVPLIDYSGETHFEQTFGNRDEKPVHLHVLDSLIDNTVGLESLDVMKNVTVDFENNSNLDSWRDTVGFVVSDKFCYEKITVNRFELLSLADSESNVAVENVEKLETILDYDGEVSMFQRDEFLTTLYSTSGISCKVARIEGNVVGYIANTSSNILQCYGETEEVQRALFAAAAETMNPQVTLYVRKNANATIEKLSENALTHSNITRLNTRVVVNTIKWPKIGALNMGLHMF</sequence>
<evidence type="ECO:0000313" key="2">
    <source>
        <dbReference type="EMBL" id="CAI5455572.1"/>
    </source>
</evidence>
<gene>
    <name evidence="2" type="ORF">CAMP_LOCUS18209</name>
</gene>
<reference evidence="2" key="1">
    <citation type="submission" date="2022-11" db="EMBL/GenBank/DDBJ databases">
        <authorList>
            <person name="Kikuchi T."/>
        </authorList>
    </citation>
    <scope>NUCLEOTIDE SEQUENCE</scope>
    <source>
        <strain evidence="2">PS1010</strain>
    </source>
</reference>
<evidence type="ECO:0000313" key="3">
    <source>
        <dbReference type="Proteomes" id="UP001152747"/>
    </source>
</evidence>
<dbReference type="InterPro" id="IPR056017">
    <property type="entry name" value="DUF7596"/>
</dbReference>
<protein>
    <recommendedName>
        <fullName evidence="1">DUF7596 domain-containing protein</fullName>
    </recommendedName>
</protein>
<dbReference type="EMBL" id="CANHGI010000006">
    <property type="protein sequence ID" value="CAI5455572.1"/>
    <property type="molecule type" value="Genomic_DNA"/>
</dbReference>
<evidence type="ECO:0000259" key="1">
    <source>
        <dbReference type="Pfam" id="PF24524"/>
    </source>
</evidence>
<keyword evidence="3" id="KW-1185">Reference proteome</keyword>
<dbReference type="OrthoDB" id="5801741at2759"/>
<dbReference type="Proteomes" id="UP001152747">
    <property type="component" value="Unassembled WGS sequence"/>
</dbReference>
<comment type="caution">
    <text evidence="2">The sequence shown here is derived from an EMBL/GenBank/DDBJ whole genome shotgun (WGS) entry which is preliminary data.</text>
</comment>
<accession>A0A9P1J2N7</accession>
<feature type="domain" description="DUF7596" evidence="1">
    <location>
        <begin position="25"/>
        <end position="171"/>
    </location>
</feature>
<organism evidence="2 3">
    <name type="scientific">Caenorhabditis angaria</name>
    <dbReference type="NCBI Taxonomy" id="860376"/>
    <lineage>
        <taxon>Eukaryota</taxon>
        <taxon>Metazoa</taxon>
        <taxon>Ecdysozoa</taxon>
        <taxon>Nematoda</taxon>
        <taxon>Chromadorea</taxon>
        <taxon>Rhabditida</taxon>
        <taxon>Rhabditina</taxon>
        <taxon>Rhabditomorpha</taxon>
        <taxon>Rhabditoidea</taxon>
        <taxon>Rhabditidae</taxon>
        <taxon>Peloderinae</taxon>
        <taxon>Caenorhabditis</taxon>
    </lineage>
</organism>
<dbReference type="Gene3D" id="3.40.630.90">
    <property type="match status" value="1"/>
</dbReference>
<proteinExistence type="predicted"/>